<dbReference type="GO" id="GO:0051117">
    <property type="term" value="F:ATPase binding"/>
    <property type="evidence" value="ECO:0007669"/>
    <property type="project" value="TreeGrafter"/>
</dbReference>
<accession>A0A3N0X0I4</accession>
<proteinExistence type="predicted"/>
<dbReference type="InterPro" id="IPR029045">
    <property type="entry name" value="ClpP/crotonase-like_dom_sf"/>
</dbReference>
<evidence type="ECO:0000313" key="3">
    <source>
        <dbReference type="Proteomes" id="UP000270224"/>
    </source>
</evidence>
<gene>
    <name evidence="2" type="ORF">EGI11_03255</name>
</gene>
<dbReference type="SUPFAM" id="SSF52096">
    <property type="entry name" value="ClpP/crotonase"/>
    <property type="match status" value="1"/>
</dbReference>
<dbReference type="RefSeq" id="WP_123265042.1">
    <property type="nucleotide sequence ID" value="NZ_RJUG01000002.1"/>
</dbReference>
<reference evidence="3" key="1">
    <citation type="submission" date="2018-11" db="EMBL/GenBank/DDBJ databases">
        <title>Proposal to divide the Flavobacteriaceae and reorganize its genera based on Amino Acid Identity values calculated from whole genome sequences.</title>
        <authorList>
            <person name="Nicholson A.C."/>
            <person name="Gulvik C.A."/>
            <person name="Whitney A.M."/>
            <person name="Humrighouse B.W."/>
            <person name="Bell M."/>
            <person name="Holmes B."/>
            <person name="Steigerwalt A."/>
            <person name="Villarma A."/>
            <person name="Sheth M."/>
            <person name="Batra D."/>
            <person name="Pryor J."/>
            <person name="Bernardet J.-F."/>
            <person name="Hugo C."/>
            <person name="Kampfer P."/>
            <person name="Newman J."/>
            <person name="Mcquiston J.R."/>
        </authorList>
    </citation>
    <scope>NUCLEOTIDE SEQUENCE [LARGE SCALE GENOMIC DNA]</scope>
    <source>
        <strain evidence="3">H3056</strain>
    </source>
</reference>
<dbReference type="OrthoDB" id="1408931at2"/>
<dbReference type="GO" id="GO:0004176">
    <property type="term" value="F:ATP-dependent peptidase activity"/>
    <property type="evidence" value="ECO:0007669"/>
    <property type="project" value="TreeGrafter"/>
</dbReference>
<dbReference type="GO" id="GO:0004252">
    <property type="term" value="F:serine-type endopeptidase activity"/>
    <property type="evidence" value="ECO:0007669"/>
    <property type="project" value="TreeGrafter"/>
</dbReference>
<evidence type="ECO:0000313" key="2">
    <source>
        <dbReference type="EMBL" id="ROI09789.1"/>
    </source>
</evidence>
<dbReference type="Proteomes" id="UP000270224">
    <property type="component" value="Unassembled WGS sequence"/>
</dbReference>
<dbReference type="AlphaFoldDB" id="A0A3N0X0I4"/>
<name>A0A3N0X0I4_9FLAO</name>
<dbReference type="GO" id="GO:0006515">
    <property type="term" value="P:protein quality control for misfolded or incompletely synthesized proteins"/>
    <property type="evidence" value="ECO:0007669"/>
    <property type="project" value="TreeGrafter"/>
</dbReference>
<dbReference type="CDD" id="cd07016">
    <property type="entry name" value="S14_ClpP_1"/>
    <property type="match status" value="1"/>
</dbReference>
<reference evidence="3" key="2">
    <citation type="submission" date="2018-11" db="EMBL/GenBank/DDBJ databases">
        <title>Proposal to divide the Flavobacteriaceae and reorganize its genera based on Amino Acid Identity values calculated from whole genome sequences.</title>
        <authorList>
            <person name="Nicholson A.C."/>
            <person name="Gulvik C.A."/>
            <person name="Whitney A.M."/>
            <person name="Humrighouse B.W."/>
            <person name="Bell M."/>
            <person name="Holmens B."/>
            <person name="Steigerwalt A."/>
            <person name="Villarma A."/>
            <person name="Sheth M."/>
            <person name="Batra D."/>
            <person name="Pryor J."/>
            <person name="Bernardet J.-F."/>
            <person name="Hugo C."/>
            <person name="Kampfer P."/>
            <person name="Newman J."/>
            <person name="Mcquiston J.R."/>
        </authorList>
    </citation>
    <scope>NUCLEOTIDE SEQUENCE [LARGE SCALE GENOMIC DNA]</scope>
    <source>
        <strain evidence="3">H3056</strain>
    </source>
</reference>
<protein>
    <submittedName>
        <fullName evidence="2">Clp protease ClpP</fullName>
    </submittedName>
</protein>
<dbReference type="InterPro" id="IPR023562">
    <property type="entry name" value="ClpP/TepA"/>
</dbReference>
<keyword evidence="2" id="KW-0645">Protease</keyword>
<comment type="caution">
    <text evidence="2">The sequence shown here is derived from an EMBL/GenBank/DDBJ whole genome shotgun (WGS) entry which is preliminary data.</text>
</comment>
<dbReference type="Gene3D" id="3.90.226.10">
    <property type="entry name" value="2-enoyl-CoA Hydratase, Chain A, domain 1"/>
    <property type="match status" value="1"/>
</dbReference>
<keyword evidence="1" id="KW-0175">Coiled coil</keyword>
<dbReference type="PANTHER" id="PTHR10381:SF11">
    <property type="entry name" value="ATP-DEPENDENT CLP PROTEASE PROTEOLYTIC SUBUNIT, MITOCHONDRIAL"/>
    <property type="match status" value="1"/>
</dbReference>
<feature type="coiled-coil region" evidence="1">
    <location>
        <begin position="229"/>
        <end position="256"/>
    </location>
</feature>
<dbReference type="Pfam" id="PF00574">
    <property type="entry name" value="CLP_protease"/>
    <property type="match status" value="1"/>
</dbReference>
<keyword evidence="2" id="KW-0378">Hydrolase</keyword>
<dbReference type="GO" id="GO:0009368">
    <property type="term" value="C:endopeptidase Clp complex"/>
    <property type="evidence" value="ECO:0007669"/>
    <property type="project" value="TreeGrafter"/>
</dbReference>
<dbReference type="EMBL" id="RJUG01000002">
    <property type="protein sequence ID" value="ROI09789.1"/>
    <property type="molecule type" value="Genomic_DNA"/>
</dbReference>
<evidence type="ECO:0000256" key="1">
    <source>
        <dbReference type="SAM" id="Coils"/>
    </source>
</evidence>
<dbReference type="PANTHER" id="PTHR10381">
    <property type="entry name" value="ATP-DEPENDENT CLP PROTEASE PROTEOLYTIC SUBUNIT"/>
    <property type="match status" value="1"/>
</dbReference>
<organism evidence="2 3">
    <name type="scientific">Kaistella daneshvariae</name>
    <dbReference type="NCBI Taxonomy" id="2487074"/>
    <lineage>
        <taxon>Bacteria</taxon>
        <taxon>Pseudomonadati</taxon>
        <taxon>Bacteroidota</taxon>
        <taxon>Flavobacteriia</taxon>
        <taxon>Flavobacteriales</taxon>
        <taxon>Weeksellaceae</taxon>
        <taxon>Chryseobacterium group</taxon>
        <taxon>Kaistella</taxon>
    </lineage>
</organism>
<sequence>MHKKLSVTATTANSVLNLNISGTIYQGELAPRIKSYVDSALANNVNTAQVYINCVGGSVFEAQEAVNELKRISNVNLIVGALAASAATYIMCHFPAQCYATSQFMIHKPASSVFGNEDDVKSDLKALENLTKIYRTAYATKMGKAEDDVEAMWKTDYWMNAEEAMELGLVESIIVDEIEITDETITMMVACGCPNIPKQSKKENMSLVAIAAALTLPAQSTEAEVLTKVNALATEKTNAETERDQWKQKFEALQNSEASTLVDKAIALGIIPEDLKETTVGSFTAENFDKQKNRFEKLISDKEAANQKDGRHTAVASAVTGSAKGATGADAKESFDYLQKHNPAELRRISEQEPDKYQALADGYAKGVRFTS</sequence>